<keyword evidence="2" id="KW-1185">Reference proteome</keyword>
<gene>
    <name evidence="1" type="ORF">SLS56_004509</name>
</gene>
<dbReference type="Proteomes" id="UP001521116">
    <property type="component" value="Unassembled WGS sequence"/>
</dbReference>
<proteinExistence type="predicted"/>
<evidence type="ECO:0000313" key="2">
    <source>
        <dbReference type="Proteomes" id="UP001521116"/>
    </source>
</evidence>
<evidence type="ECO:0000313" key="1">
    <source>
        <dbReference type="EMBL" id="KAL1631121.1"/>
    </source>
</evidence>
<dbReference type="EMBL" id="JAJVDC020000041">
    <property type="protein sequence ID" value="KAL1631121.1"/>
    <property type="molecule type" value="Genomic_DNA"/>
</dbReference>
<name>A0ABR3SW41_9PEZI</name>
<organism evidence="1 2">
    <name type="scientific">Neofusicoccum ribis</name>
    <dbReference type="NCBI Taxonomy" id="45134"/>
    <lineage>
        <taxon>Eukaryota</taxon>
        <taxon>Fungi</taxon>
        <taxon>Dikarya</taxon>
        <taxon>Ascomycota</taxon>
        <taxon>Pezizomycotina</taxon>
        <taxon>Dothideomycetes</taxon>
        <taxon>Dothideomycetes incertae sedis</taxon>
        <taxon>Botryosphaeriales</taxon>
        <taxon>Botryosphaeriaceae</taxon>
        <taxon>Neofusicoccum</taxon>
    </lineage>
</organism>
<accession>A0ABR3SW41</accession>
<protein>
    <submittedName>
        <fullName evidence="1">Uncharacterized protein</fullName>
    </submittedName>
</protein>
<reference evidence="1 2" key="1">
    <citation type="submission" date="2024-02" db="EMBL/GenBank/DDBJ databases">
        <title>De novo assembly and annotation of 12 fungi associated with fruit tree decline syndrome in Ontario, Canada.</title>
        <authorList>
            <person name="Sulman M."/>
            <person name="Ellouze W."/>
            <person name="Ilyukhin E."/>
        </authorList>
    </citation>
    <scope>NUCLEOTIDE SEQUENCE [LARGE SCALE GENOMIC DNA]</scope>
    <source>
        <strain evidence="1 2">M1-105</strain>
    </source>
</reference>
<sequence length="259" mass="29465">MASMSSSSVSPESAPYLQAASQGQALDARFRWEKRVVPMRHSFAYIELHPVLTNGYIDEQKFLFFKPGTSVIVTSKPTLREHNRLVAEAAVSPVKTILESTRARGPIWINKYVNVNDVRDMLELPLENDAHFYGNITWTGDRIRLMAFPSVHPRHDGSTRAVTVTTREHEVKQLGWGEVCYLKPGDDIFFGDPNDVSLWSIWRVGAVHFGKLVYCRPDSRLDKALTHVCSYCRNCERHIRWGIALLLFSLAAWLLAHTI</sequence>
<comment type="caution">
    <text evidence="1">The sequence shown here is derived from an EMBL/GenBank/DDBJ whole genome shotgun (WGS) entry which is preliminary data.</text>
</comment>